<dbReference type="InterPro" id="IPR015421">
    <property type="entry name" value="PyrdxlP-dep_Trfase_major"/>
</dbReference>
<dbReference type="GO" id="GO:0000271">
    <property type="term" value="P:polysaccharide biosynthetic process"/>
    <property type="evidence" value="ECO:0007669"/>
    <property type="project" value="TreeGrafter"/>
</dbReference>
<sequence>MTIPFVDLHAQYLSLKDQIDEAIARTIANSSFVRGPDVEAFEAEYSQLMEAEHTVSCANGTDALYIAMRALGIKAGDEVITTAQSWISTSETIGQHGAKPIFVDIDPVTSTIDVSKISEKITGRTVGIIPVHLYGQMADMPALMSVAHKHNLWVIEDCAQAHLATVGGKMAGRFGDIATWSFYPGKNLGAMGDAGAITTDDPALARLMACFARHGGLIKGEHEIEGINSRLDGLQAAILRVKLPHLAEWTTRRRSVAKRYDKMLADIPEIVTPREVEGREHVYHLYVIESEDRDALAETLKSKGVPTVVNYKRALPFLPAYAHLGHRDEDFPEASRLQNRILSLPIYSELTEHQQDIVVAAVRDAVA</sequence>
<dbReference type="InterPro" id="IPR015422">
    <property type="entry name" value="PyrdxlP-dep_Trfase_small"/>
</dbReference>
<comment type="caution">
    <text evidence="6">The sequence shown here is derived from an EMBL/GenBank/DDBJ whole genome shotgun (WGS) entry which is preliminary data.</text>
</comment>
<dbReference type="OrthoDB" id="9768668at2"/>
<protein>
    <submittedName>
        <fullName evidence="6">DegT/DnrJ/EryC1/StrS family aminotransferase</fullName>
    </submittedName>
</protein>
<dbReference type="Pfam" id="PF01041">
    <property type="entry name" value="DegT_DnrJ_EryC1"/>
    <property type="match status" value="1"/>
</dbReference>
<evidence type="ECO:0000313" key="6">
    <source>
        <dbReference type="EMBL" id="MVZ98465.1"/>
    </source>
</evidence>
<dbReference type="EMBL" id="SDWJ01000002">
    <property type="protein sequence ID" value="MVZ98465.1"/>
    <property type="molecule type" value="Genomic_DNA"/>
</dbReference>
<proteinExistence type="inferred from homology"/>
<organism evidence="6 7">
    <name type="scientific">Sphingorhabdus profundilacus</name>
    <dbReference type="NCBI Taxonomy" id="2509718"/>
    <lineage>
        <taxon>Bacteria</taxon>
        <taxon>Pseudomonadati</taxon>
        <taxon>Pseudomonadota</taxon>
        <taxon>Alphaproteobacteria</taxon>
        <taxon>Sphingomonadales</taxon>
        <taxon>Sphingomonadaceae</taxon>
        <taxon>Sphingorhabdus</taxon>
    </lineage>
</organism>
<dbReference type="CDD" id="cd00616">
    <property type="entry name" value="AHBA_syn"/>
    <property type="match status" value="1"/>
</dbReference>
<dbReference type="SUPFAM" id="SSF53383">
    <property type="entry name" value="PLP-dependent transferases"/>
    <property type="match status" value="1"/>
</dbReference>
<accession>A0A6I4M8N2</accession>
<reference evidence="6 7" key="1">
    <citation type="submission" date="2019-01" db="EMBL/GenBank/DDBJ databases">
        <title>Sphingorhabdus lacus sp.nov., isolated from an oligotrophic freshwater lake.</title>
        <authorList>
            <person name="Park M."/>
        </authorList>
    </citation>
    <scope>NUCLEOTIDE SEQUENCE [LARGE SCALE GENOMIC DNA]</scope>
    <source>
        <strain evidence="6 7">IMCC26285</strain>
    </source>
</reference>
<keyword evidence="6" id="KW-0808">Transferase</keyword>
<dbReference type="Gene3D" id="3.40.640.10">
    <property type="entry name" value="Type I PLP-dependent aspartate aminotransferase-like (Major domain)"/>
    <property type="match status" value="1"/>
</dbReference>
<dbReference type="Gene3D" id="3.90.1150.10">
    <property type="entry name" value="Aspartate Aminotransferase, domain 1"/>
    <property type="match status" value="1"/>
</dbReference>
<keyword evidence="6" id="KW-0032">Aminotransferase</keyword>
<dbReference type="InterPro" id="IPR000653">
    <property type="entry name" value="DegT/StrS_aminotransferase"/>
</dbReference>
<dbReference type="GO" id="GO:0030170">
    <property type="term" value="F:pyridoxal phosphate binding"/>
    <property type="evidence" value="ECO:0007669"/>
    <property type="project" value="TreeGrafter"/>
</dbReference>
<dbReference type="GO" id="GO:0008483">
    <property type="term" value="F:transaminase activity"/>
    <property type="evidence" value="ECO:0007669"/>
    <property type="project" value="UniProtKB-KW"/>
</dbReference>
<evidence type="ECO:0000313" key="7">
    <source>
        <dbReference type="Proteomes" id="UP000471147"/>
    </source>
</evidence>
<feature type="active site" description="Proton acceptor" evidence="3">
    <location>
        <position position="186"/>
    </location>
</feature>
<dbReference type="Proteomes" id="UP000471147">
    <property type="component" value="Unassembled WGS sequence"/>
</dbReference>
<evidence type="ECO:0000256" key="2">
    <source>
        <dbReference type="ARBA" id="ARBA00037999"/>
    </source>
</evidence>
<keyword evidence="7" id="KW-1185">Reference proteome</keyword>
<feature type="modified residue" description="N6-(pyridoxal phosphate)lysine" evidence="4">
    <location>
        <position position="186"/>
    </location>
</feature>
<dbReference type="InterPro" id="IPR015424">
    <property type="entry name" value="PyrdxlP-dep_Trfase"/>
</dbReference>
<dbReference type="PANTHER" id="PTHR30244">
    <property type="entry name" value="TRANSAMINASE"/>
    <property type="match status" value="1"/>
</dbReference>
<dbReference type="PIRSF" id="PIRSF000390">
    <property type="entry name" value="PLP_StrS"/>
    <property type="match status" value="1"/>
</dbReference>
<comment type="similarity">
    <text evidence="2 5">Belongs to the DegT/DnrJ/EryC1 family.</text>
</comment>
<gene>
    <name evidence="6" type="ORF">EUU23_12250</name>
</gene>
<dbReference type="RefSeq" id="WP_160354368.1">
    <property type="nucleotide sequence ID" value="NZ_SDWJ01000002.1"/>
</dbReference>
<dbReference type="PANTHER" id="PTHR30244:SF36">
    <property type="entry name" value="3-OXO-GLUCOSE-6-PHOSPHATE:GLUTAMATE AMINOTRANSFERASE"/>
    <property type="match status" value="1"/>
</dbReference>
<evidence type="ECO:0000256" key="3">
    <source>
        <dbReference type="PIRSR" id="PIRSR000390-1"/>
    </source>
</evidence>
<keyword evidence="1 4" id="KW-0663">Pyridoxal phosphate</keyword>
<evidence type="ECO:0000256" key="5">
    <source>
        <dbReference type="RuleBase" id="RU004508"/>
    </source>
</evidence>
<dbReference type="AlphaFoldDB" id="A0A6I4M8N2"/>
<name>A0A6I4M8N2_9SPHN</name>
<evidence type="ECO:0000256" key="4">
    <source>
        <dbReference type="PIRSR" id="PIRSR000390-2"/>
    </source>
</evidence>
<evidence type="ECO:0000256" key="1">
    <source>
        <dbReference type="ARBA" id="ARBA00022898"/>
    </source>
</evidence>